<dbReference type="EMBL" id="LNIX01000010">
    <property type="protein sequence ID" value="OXA49288.1"/>
    <property type="molecule type" value="Genomic_DNA"/>
</dbReference>
<name>A0A226DW81_FOLCA</name>
<accession>A0A226DW81</accession>
<proteinExistence type="predicted"/>
<reference evidence="1 2" key="1">
    <citation type="submission" date="2015-12" db="EMBL/GenBank/DDBJ databases">
        <title>The genome of Folsomia candida.</title>
        <authorList>
            <person name="Faddeeva A."/>
            <person name="Derks M.F."/>
            <person name="Anvar Y."/>
            <person name="Smit S."/>
            <person name="Van Straalen N."/>
            <person name="Roelofs D."/>
        </authorList>
    </citation>
    <scope>NUCLEOTIDE SEQUENCE [LARGE SCALE GENOMIC DNA]</scope>
    <source>
        <strain evidence="1 2">VU population</strain>
        <tissue evidence="1">Whole body</tissue>
    </source>
</reference>
<dbReference type="AlphaFoldDB" id="A0A226DW81"/>
<keyword evidence="2" id="KW-1185">Reference proteome</keyword>
<evidence type="ECO:0000313" key="2">
    <source>
        <dbReference type="Proteomes" id="UP000198287"/>
    </source>
</evidence>
<dbReference type="Gene3D" id="2.60.120.820">
    <property type="entry name" value="PHR domain"/>
    <property type="match status" value="1"/>
</dbReference>
<sequence>MSRQAEFTLPRTLNFTALNPRPVHHTGQDFGGIYHRFGLMSPKEILLHGIEFFGPHYTVQFPLAAEVTYAITIEVEMMYGDEEERYNPYCNLSCCFLTVWTCMADGVDRVPKVKSMDKLLPETTWIVTVEENNRDIPITIRLQQPVRIPAGKFVVIKFQLDGPPTEYLFSNEVHRTMIAEPESGIVFHTLMGSAQIKELKFSVADETWVEQEQQQEPKKKKMNWFQRLMEYICIIILALFVECICGDA</sequence>
<gene>
    <name evidence="1" type="ORF">Fcan01_16096</name>
</gene>
<dbReference type="Proteomes" id="UP000198287">
    <property type="component" value="Unassembled WGS sequence"/>
</dbReference>
<organism evidence="1 2">
    <name type="scientific">Folsomia candida</name>
    <name type="common">Springtail</name>
    <dbReference type="NCBI Taxonomy" id="158441"/>
    <lineage>
        <taxon>Eukaryota</taxon>
        <taxon>Metazoa</taxon>
        <taxon>Ecdysozoa</taxon>
        <taxon>Arthropoda</taxon>
        <taxon>Hexapoda</taxon>
        <taxon>Collembola</taxon>
        <taxon>Entomobryomorpha</taxon>
        <taxon>Isotomoidea</taxon>
        <taxon>Isotomidae</taxon>
        <taxon>Proisotominae</taxon>
        <taxon>Folsomia</taxon>
    </lineage>
</organism>
<evidence type="ECO:0000313" key="1">
    <source>
        <dbReference type="EMBL" id="OXA49288.1"/>
    </source>
</evidence>
<protein>
    <submittedName>
        <fullName evidence="1">Uncharacterized protein</fullName>
    </submittedName>
</protein>
<comment type="caution">
    <text evidence="1">The sequence shown here is derived from an EMBL/GenBank/DDBJ whole genome shotgun (WGS) entry which is preliminary data.</text>
</comment>
<dbReference type="InterPro" id="IPR038648">
    <property type="entry name" value="PHR_sf"/>
</dbReference>